<dbReference type="Proteomes" id="UP000670475">
    <property type="component" value="Unassembled WGS sequence"/>
</dbReference>
<evidence type="ECO:0008006" key="4">
    <source>
        <dbReference type="Google" id="ProtNLM"/>
    </source>
</evidence>
<organism evidence="2 3">
    <name type="scientific">Streptomyces montanisoli</name>
    <dbReference type="NCBI Taxonomy" id="2798581"/>
    <lineage>
        <taxon>Bacteria</taxon>
        <taxon>Bacillati</taxon>
        <taxon>Actinomycetota</taxon>
        <taxon>Actinomycetes</taxon>
        <taxon>Kitasatosporales</taxon>
        <taxon>Streptomycetaceae</taxon>
        <taxon>Streptomyces</taxon>
    </lineage>
</organism>
<keyword evidence="3" id="KW-1185">Reference proteome</keyword>
<feature type="compositionally biased region" description="Gly residues" evidence="1">
    <location>
        <begin position="192"/>
        <end position="201"/>
    </location>
</feature>
<evidence type="ECO:0000313" key="3">
    <source>
        <dbReference type="Proteomes" id="UP000670475"/>
    </source>
</evidence>
<dbReference type="EMBL" id="JAGIQL010000250">
    <property type="protein sequence ID" value="MBP0461905.1"/>
    <property type="molecule type" value="Genomic_DNA"/>
</dbReference>
<comment type="caution">
    <text evidence="2">The sequence shown here is derived from an EMBL/GenBank/DDBJ whole genome shotgun (WGS) entry which is preliminary data.</text>
</comment>
<name>A0A940RYU0_9ACTN</name>
<dbReference type="AlphaFoldDB" id="A0A940RYU0"/>
<evidence type="ECO:0000313" key="2">
    <source>
        <dbReference type="EMBL" id="MBP0461905.1"/>
    </source>
</evidence>
<gene>
    <name evidence="2" type="ORF">JFN87_31280</name>
</gene>
<protein>
    <recommendedName>
        <fullName evidence="4">DUF4232 domain-containing protein</fullName>
    </recommendedName>
</protein>
<feature type="region of interest" description="Disordered" evidence="1">
    <location>
        <begin position="1"/>
        <end position="35"/>
    </location>
</feature>
<proteinExistence type="predicted"/>
<feature type="compositionally biased region" description="Low complexity" evidence="1">
    <location>
        <begin position="138"/>
        <end position="159"/>
    </location>
</feature>
<reference evidence="2" key="1">
    <citation type="submission" date="2021-03" db="EMBL/GenBank/DDBJ databases">
        <title>Whole genome sequence of Streptomyces bomunensis MMS17-BM035.</title>
        <authorList>
            <person name="Lee J.H."/>
        </authorList>
    </citation>
    <scope>NUCLEOTIDE SEQUENCE</scope>
    <source>
        <strain evidence="2">MMS17-BM035</strain>
    </source>
</reference>
<evidence type="ECO:0000256" key="1">
    <source>
        <dbReference type="SAM" id="MobiDB-lite"/>
    </source>
</evidence>
<accession>A0A940RYU0</accession>
<feature type="region of interest" description="Disordered" evidence="1">
    <location>
        <begin position="134"/>
        <end position="242"/>
    </location>
</feature>
<feature type="non-terminal residue" evidence="2">
    <location>
        <position position="1"/>
    </location>
</feature>
<sequence>GARPKPHGSTASPGGGSAAGTGDDSSPATTFGEKLPSCAADQLGVTATKSRPTADGTVYGSFHVSNVSHKKCAVNGGDSVGFAASGAADPAKIMVVQHTPGDPATQLPETSNDTAPVALAPAAAYELKFAFVPSETCPSSGGSPDPTPTSDPSHDPQSPGGSPGSKTDAAADTGTGSGAGASGLDTQLVADGGDGTGGAGTQEGSVSVSHVPEPGADKAQTTIPNACAGTIYKTGPVNEPAA</sequence>